<name>A0A6J4KNR7_9ACTN</name>
<feature type="compositionally biased region" description="Low complexity" evidence="1">
    <location>
        <begin position="198"/>
        <end position="212"/>
    </location>
</feature>
<gene>
    <name evidence="2" type="ORF">AVDCRST_MAG61-1638</name>
</gene>
<protein>
    <submittedName>
        <fullName evidence="2">Dienelactone hydrolase family protein</fullName>
    </submittedName>
</protein>
<dbReference type="GO" id="GO:0016787">
    <property type="term" value="F:hydrolase activity"/>
    <property type="evidence" value="ECO:0007669"/>
    <property type="project" value="UniProtKB-KW"/>
</dbReference>
<proteinExistence type="predicted"/>
<evidence type="ECO:0000313" key="2">
    <source>
        <dbReference type="EMBL" id="CAA9309935.1"/>
    </source>
</evidence>
<feature type="non-terminal residue" evidence="2">
    <location>
        <position position="1"/>
    </location>
</feature>
<feature type="compositionally biased region" description="Low complexity" evidence="1">
    <location>
        <begin position="144"/>
        <end position="179"/>
    </location>
</feature>
<feature type="compositionally biased region" description="Basic and acidic residues" evidence="1">
    <location>
        <begin position="182"/>
        <end position="196"/>
    </location>
</feature>
<accession>A0A6J4KNR7</accession>
<sequence>GDRGDRHPPRRPAGCPRPAGRPRPVAGGGDGPRGLGPRRRAAAAGRPVGLRRLRGAGSRPVRRRPDSALHEIDVPGVEVPHRAALRAHPALPGAPAGGPAGQRQGRGDRVLHGRWVRPAGLLRRFRRQRRQLRDGARGRGGGAPRLLPDGRQLRRQGQVADRGRAAAAGRLGEQRGALRPRGVPDRRAQLPQRRTECATAAAAADAAQPRRPGTGRRCGRVGSDRDVLRHPSGRRAVAEPV</sequence>
<organism evidence="2">
    <name type="scientific">uncultured Friedmanniella sp</name>
    <dbReference type="NCBI Taxonomy" id="335381"/>
    <lineage>
        <taxon>Bacteria</taxon>
        <taxon>Bacillati</taxon>
        <taxon>Actinomycetota</taxon>
        <taxon>Actinomycetes</taxon>
        <taxon>Propionibacteriales</taxon>
        <taxon>Nocardioidaceae</taxon>
        <taxon>Friedmanniella</taxon>
        <taxon>environmental samples</taxon>
    </lineage>
</organism>
<feature type="region of interest" description="Disordered" evidence="1">
    <location>
        <begin position="86"/>
        <end position="112"/>
    </location>
</feature>
<evidence type="ECO:0000256" key="1">
    <source>
        <dbReference type="SAM" id="MobiDB-lite"/>
    </source>
</evidence>
<feature type="compositionally biased region" description="Low complexity" evidence="1">
    <location>
        <begin position="12"/>
        <end position="25"/>
    </location>
</feature>
<keyword evidence="2" id="KW-0378">Hydrolase</keyword>
<feature type="region of interest" description="Disordered" evidence="1">
    <location>
        <begin position="1"/>
        <end position="74"/>
    </location>
</feature>
<dbReference type="AlphaFoldDB" id="A0A6J4KNR7"/>
<feature type="region of interest" description="Disordered" evidence="1">
    <location>
        <begin position="127"/>
        <end position="241"/>
    </location>
</feature>
<dbReference type="EMBL" id="CADCTT010000223">
    <property type="protein sequence ID" value="CAA9309935.1"/>
    <property type="molecule type" value="Genomic_DNA"/>
</dbReference>
<feature type="non-terminal residue" evidence="2">
    <location>
        <position position="241"/>
    </location>
</feature>
<reference evidence="2" key="1">
    <citation type="submission" date="2020-02" db="EMBL/GenBank/DDBJ databases">
        <authorList>
            <person name="Meier V. D."/>
        </authorList>
    </citation>
    <scope>NUCLEOTIDE SEQUENCE</scope>
    <source>
        <strain evidence="2">AVDCRST_MAG61</strain>
    </source>
</reference>
<feature type="compositionally biased region" description="Basic and acidic residues" evidence="1">
    <location>
        <begin position="63"/>
        <end position="73"/>
    </location>
</feature>